<dbReference type="RefSeq" id="WP_160757338.1">
    <property type="nucleotide sequence ID" value="NZ_WTYL01000005.1"/>
</dbReference>
<sequence>MSYTLRSIALAALFSFAATPAAAQFSGLGSLAPASSNGKAAPDGCPKGKKKSIGSSLLGSVFGKVARNVASDAGVSRWLPMSEVSDQLTNAIACRLDPEEQKQAAEATLIATRGGETGSDTVVGSTAGWTSSTRKDVSGSSTVVARDDNQGAGLECITVSDVIIVGGEETTANKRMCRSPGAARYALAA</sequence>
<feature type="region of interest" description="Disordered" evidence="1">
    <location>
        <begin position="120"/>
        <end position="142"/>
    </location>
</feature>
<proteinExistence type="predicted"/>
<name>A0A845B8E7_9SPHN</name>
<dbReference type="EMBL" id="WTYL01000005">
    <property type="protein sequence ID" value="MXP45697.1"/>
    <property type="molecule type" value="Genomic_DNA"/>
</dbReference>
<evidence type="ECO:0000256" key="1">
    <source>
        <dbReference type="SAM" id="MobiDB-lite"/>
    </source>
</evidence>
<dbReference type="AlphaFoldDB" id="A0A845B8E7"/>
<feature type="chain" id="PRO_5032916699" description="Surface antigen" evidence="2">
    <location>
        <begin position="24"/>
        <end position="189"/>
    </location>
</feature>
<dbReference type="Proteomes" id="UP000431922">
    <property type="component" value="Unassembled WGS sequence"/>
</dbReference>
<evidence type="ECO:0000313" key="3">
    <source>
        <dbReference type="EMBL" id="MXP45697.1"/>
    </source>
</evidence>
<protein>
    <recommendedName>
        <fullName evidence="5">Surface antigen</fullName>
    </recommendedName>
</protein>
<evidence type="ECO:0008006" key="5">
    <source>
        <dbReference type="Google" id="ProtNLM"/>
    </source>
</evidence>
<comment type="caution">
    <text evidence="3">The sequence shown here is derived from an EMBL/GenBank/DDBJ whole genome shotgun (WGS) entry which is preliminary data.</text>
</comment>
<organism evidence="3 4">
    <name type="scientific">Allopontixanthobacter sediminis</name>
    <dbReference type="NCBI Taxonomy" id="1689985"/>
    <lineage>
        <taxon>Bacteria</taxon>
        <taxon>Pseudomonadati</taxon>
        <taxon>Pseudomonadota</taxon>
        <taxon>Alphaproteobacteria</taxon>
        <taxon>Sphingomonadales</taxon>
        <taxon>Erythrobacteraceae</taxon>
        <taxon>Allopontixanthobacter</taxon>
    </lineage>
</organism>
<gene>
    <name evidence="3" type="ORF">GRI65_14685</name>
</gene>
<evidence type="ECO:0000313" key="4">
    <source>
        <dbReference type="Proteomes" id="UP000431922"/>
    </source>
</evidence>
<dbReference type="OrthoDB" id="7507714at2"/>
<evidence type="ECO:0000256" key="2">
    <source>
        <dbReference type="SAM" id="SignalP"/>
    </source>
</evidence>
<reference evidence="3 4" key="1">
    <citation type="submission" date="2019-12" db="EMBL/GenBank/DDBJ databases">
        <title>Genomic-based taxomic classification of the family Erythrobacteraceae.</title>
        <authorList>
            <person name="Xu L."/>
        </authorList>
    </citation>
    <scope>NUCLEOTIDE SEQUENCE [LARGE SCALE GENOMIC DNA]</scope>
    <source>
        <strain evidence="3 4">KCTC 42453</strain>
    </source>
</reference>
<keyword evidence="4" id="KW-1185">Reference proteome</keyword>
<feature type="signal peptide" evidence="2">
    <location>
        <begin position="1"/>
        <end position="23"/>
    </location>
</feature>
<accession>A0A845B8E7</accession>
<keyword evidence="2" id="KW-0732">Signal</keyword>